<dbReference type="InterPro" id="IPR006116">
    <property type="entry name" value="NT_2-5OAS_ClassI-CCAase"/>
</dbReference>
<evidence type="ECO:0000256" key="3">
    <source>
        <dbReference type="ARBA" id="ARBA00022723"/>
    </source>
</evidence>
<evidence type="ECO:0000256" key="4">
    <source>
        <dbReference type="ARBA" id="ARBA00022741"/>
    </source>
</evidence>
<evidence type="ECO:0000256" key="1">
    <source>
        <dbReference type="ARBA" id="ARBA00022679"/>
    </source>
</evidence>
<keyword evidence="8" id="KW-0051">Antiviral defense</keyword>
<protein>
    <recommendedName>
        <fullName evidence="9">Cyclic GMP-AMP synthase</fullName>
    </recommendedName>
</protein>
<dbReference type="GO" id="GO:0009117">
    <property type="term" value="P:nucleotide metabolic process"/>
    <property type="evidence" value="ECO:0007669"/>
    <property type="project" value="UniProtKB-KW"/>
</dbReference>
<dbReference type="InterPro" id="IPR048445">
    <property type="entry name" value="DncV-like_NTFase"/>
</dbReference>
<evidence type="ECO:0000256" key="6">
    <source>
        <dbReference type="ARBA" id="ARBA00022842"/>
    </source>
</evidence>
<comment type="catalytic activity">
    <reaction evidence="10">
        <text>GTP + ATP = 3',3'-cGAMP + 2 diphosphate</text>
        <dbReference type="Rhea" id="RHEA:35647"/>
        <dbReference type="ChEBI" id="CHEBI:30616"/>
        <dbReference type="ChEBI" id="CHEBI:33019"/>
        <dbReference type="ChEBI" id="CHEBI:37565"/>
        <dbReference type="ChEBI" id="CHEBI:71501"/>
    </reaction>
    <physiologicalReaction direction="left-to-right" evidence="10">
        <dbReference type="Rhea" id="RHEA:35648"/>
    </physiologicalReaction>
</comment>
<dbReference type="GO" id="GO:0051607">
    <property type="term" value="P:defense response to virus"/>
    <property type="evidence" value="ECO:0007669"/>
    <property type="project" value="UniProtKB-KW"/>
</dbReference>
<keyword evidence="7" id="KW-0546">Nucleotide metabolism</keyword>
<keyword evidence="1" id="KW-0808">Transferase</keyword>
<proteinExistence type="predicted"/>
<organism evidence="13 14">
    <name type="scientific">Lachnospira eligens</name>
    <dbReference type="NCBI Taxonomy" id="39485"/>
    <lineage>
        <taxon>Bacteria</taxon>
        <taxon>Bacillati</taxon>
        <taxon>Bacillota</taxon>
        <taxon>Clostridia</taxon>
        <taxon>Lachnospirales</taxon>
        <taxon>Lachnospiraceae</taxon>
        <taxon>Lachnospira</taxon>
    </lineage>
</organism>
<evidence type="ECO:0000256" key="9">
    <source>
        <dbReference type="ARBA" id="ARBA00044145"/>
    </source>
</evidence>
<dbReference type="CDD" id="cd05400">
    <property type="entry name" value="NT_2-5OAS_ClassI-CCAase"/>
    <property type="match status" value="1"/>
</dbReference>
<keyword evidence="11" id="KW-0175">Coiled coil</keyword>
<evidence type="ECO:0000256" key="8">
    <source>
        <dbReference type="ARBA" id="ARBA00023118"/>
    </source>
</evidence>
<accession>A0A174ZRJ3</accession>
<dbReference type="GO" id="GO:0046872">
    <property type="term" value="F:metal ion binding"/>
    <property type="evidence" value="ECO:0007669"/>
    <property type="project" value="UniProtKB-KW"/>
</dbReference>
<dbReference type="Proteomes" id="UP000095780">
    <property type="component" value="Unassembled WGS sequence"/>
</dbReference>
<evidence type="ECO:0000256" key="5">
    <source>
        <dbReference type="ARBA" id="ARBA00022840"/>
    </source>
</evidence>
<dbReference type="Pfam" id="PF21654">
    <property type="entry name" value="DncV-like_NTFase"/>
    <property type="match status" value="1"/>
</dbReference>
<evidence type="ECO:0000256" key="11">
    <source>
        <dbReference type="SAM" id="Coils"/>
    </source>
</evidence>
<dbReference type="RefSeq" id="WP_055287787.1">
    <property type="nucleotide sequence ID" value="NZ_CABIXW010000006.1"/>
</dbReference>
<evidence type="ECO:0000256" key="7">
    <source>
        <dbReference type="ARBA" id="ARBA00023080"/>
    </source>
</evidence>
<dbReference type="AlphaFoldDB" id="A0A174ZRJ3"/>
<gene>
    <name evidence="13" type="ORF">ERS852492_02246</name>
</gene>
<name>A0A174ZRJ3_9FIRM</name>
<reference evidence="13 14" key="1">
    <citation type="submission" date="2015-09" db="EMBL/GenBank/DDBJ databases">
        <authorList>
            <consortium name="Pathogen Informatics"/>
        </authorList>
    </citation>
    <scope>NUCLEOTIDE SEQUENCE [LARGE SCALE GENOMIC DNA]</scope>
    <source>
        <strain evidence="13 14">2789STDY5834878</strain>
    </source>
</reference>
<evidence type="ECO:0000313" key="13">
    <source>
        <dbReference type="EMBL" id="CUQ88377.1"/>
    </source>
</evidence>
<feature type="coiled-coil region" evidence="11">
    <location>
        <begin position="289"/>
        <end position="316"/>
    </location>
</feature>
<keyword evidence="5" id="KW-0067">ATP-binding</keyword>
<evidence type="ECO:0000259" key="12">
    <source>
        <dbReference type="Pfam" id="PF21654"/>
    </source>
</evidence>
<dbReference type="GO" id="GO:0016779">
    <property type="term" value="F:nucleotidyltransferase activity"/>
    <property type="evidence" value="ECO:0007669"/>
    <property type="project" value="UniProtKB-KW"/>
</dbReference>
<keyword evidence="3" id="KW-0479">Metal-binding</keyword>
<evidence type="ECO:0000313" key="14">
    <source>
        <dbReference type="Proteomes" id="UP000095780"/>
    </source>
</evidence>
<feature type="domain" description="Cyclic GMP-AMP synthase DncV-like nucleotidyltransferase" evidence="12">
    <location>
        <begin position="48"/>
        <end position="128"/>
    </location>
</feature>
<keyword evidence="6" id="KW-0460">Magnesium</keyword>
<keyword evidence="2" id="KW-0548">Nucleotidyltransferase</keyword>
<evidence type="ECO:0000256" key="10">
    <source>
        <dbReference type="ARBA" id="ARBA00048304"/>
    </source>
</evidence>
<dbReference type="EMBL" id="CZBV01000006">
    <property type="protein sequence ID" value="CUQ88377.1"/>
    <property type="molecule type" value="Genomic_DNA"/>
</dbReference>
<keyword evidence="4" id="KW-0547">Nucleotide-binding</keyword>
<dbReference type="GO" id="GO:0005524">
    <property type="term" value="F:ATP binding"/>
    <property type="evidence" value="ECO:0007669"/>
    <property type="project" value="UniProtKB-KW"/>
</dbReference>
<evidence type="ECO:0000256" key="2">
    <source>
        <dbReference type="ARBA" id="ARBA00022695"/>
    </source>
</evidence>
<sequence length="351" mass="40960">MSLQKYFKDFNKTIKMDYEVKAELASKRDILLGKLRDSGKLPAFCELNQGSYIMYTGVEPLDKEYDIDVGLRFKVNKEDYENPVELKNTIYDILQSHTEYGAEVKKPCVTVTYKKDGEAAYHVDLVVYTYEDKDDIDSQLYLARGKDNTPEEICWEKSDPKGLVDYINDKYEADSEERAQYRRVIRYMKRWKNLKFNSSGNAEPPSIGITLIAADKFEVYRTYDYLEEKWKYDDLEALIGFAKEIQNLFIFQGVSDNGRLLYRIKYPLPSSLNFEDDTDVFKKMTDIYMTDFKDKIDKLITDLEEVKKEVDEVEQCKLLNKIFGDDFKVPETKDASKKQMNYIPSSSSSGV</sequence>